<keyword evidence="2" id="KW-1185">Reference proteome</keyword>
<organism evidence="1 2">
    <name type="scientific">Pseudotamlana carrageenivorans</name>
    <dbReference type="NCBI Taxonomy" id="2069432"/>
    <lineage>
        <taxon>Bacteria</taxon>
        <taxon>Pseudomonadati</taxon>
        <taxon>Bacteroidota</taxon>
        <taxon>Flavobacteriia</taxon>
        <taxon>Flavobacteriales</taxon>
        <taxon>Flavobacteriaceae</taxon>
        <taxon>Pseudotamlana</taxon>
    </lineage>
</organism>
<dbReference type="KEGG" id="taj:C1A40_03575"/>
<evidence type="ECO:0000313" key="2">
    <source>
        <dbReference type="Proteomes" id="UP000236592"/>
    </source>
</evidence>
<dbReference type="EMBL" id="CP025938">
    <property type="protein sequence ID" value="AUS04607.1"/>
    <property type="molecule type" value="Genomic_DNA"/>
</dbReference>
<proteinExistence type="predicted"/>
<dbReference type="AlphaFoldDB" id="A0A2I7SFE2"/>
<gene>
    <name evidence="1" type="ORF">C1A40_03575</name>
</gene>
<evidence type="ECO:0000313" key="1">
    <source>
        <dbReference type="EMBL" id="AUS04607.1"/>
    </source>
</evidence>
<sequence>MNVKMIPMVNISKINRLLWLSDKYISPKNEMKNPKSLSAVFGIFLACRPKEIHLELEIVLLFFLIIKSLII</sequence>
<accession>A0A2I7SFE2</accession>
<dbReference type="Proteomes" id="UP000236592">
    <property type="component" value="Chromosome"/>
</dbReference>
<protein>
    <submittedName>
        <fullName evidence="1">Uncharacterized protein</fullName>
    </submittedName>
</protein>
<name>A0A2I7SFE2_9FLAO</name>
<reference evidence="2" key="1">
    <citation type="submission" date="2018-01" db="EMBL/GenBank/DDBJ databases">
        <title>Complete genome of Tamlana sp. UJ94.</title>
        <authorList>
            <person name="Jung J."/>
            <person name="Chung D."/>
            <person name="Bae S.S."/>
            <person name="Baek K."/>
        </authorList>
    </citation>
    <scope>NUCLEOTIDE SEQUENCE [LARGE SCALE GENOMIC DNA]</scope>
    <source>
        <strain evidence="2">UJ94</strain>
    </source>
</reference>